<dbReference type="PANTHER" id="PTHR24027">
    <property type="entry name" value="CADHERIN-23"/>
    <property type="match status" value="1"/>
</dbReference>
<accession>A0AAD3NNS9</accession>
<dbReference type="GO" id="GO:0016342">
    <property type="term" value="C:catenin complex"/>
    <property type="evidence" value="ECO:0007669"/>
    <property type="project" value="TreeGrafter"/>
</dbReference>
<reference evidence="7" key="1">
    <citation type="submission" date="2022-08" db="EMBL/GenBank/DDBJ databases">
        <title>Genome sequencing of akame (Lates japonicus).</title>
        <authorList>
            <person name="Hashiguchi Y."/>
            <person name="Takahashi H."/>
        </authorList>
    </citation>
    <scope>NUCLEOTIDE SEQUENCE</scope>
    <source>
        <strain evidence="7">Kochi</strain>
    </source>
</reference>
<evidence type="ECO:0000256" key="1">
    <source>
        <dbReference type="ARBA" id="ARBA00004370"/>
    </source>
</evidence>
<protein>
    <submittedName>
        <fullName evidence="7">Cadherin-23 isoform X1</fullName>
    </submittedName>
</protein>
<dbReference type="FunFam" id="2.60.40.60:FF:000100">
    <property type="entry name" value="protocadherin Fat 2"/>
    <property type="match status" value="1"/>
</dbReference>
<sequence>MSEDSNMSPLMQKTLIVTLEVTAYKDTSTTIYVHIVDENDNAPEFPEEEYVTVLSEGPETVGATIATVTAIDPDEGMNGTLRYAIAHGNLIQTFHINSITGRITAVKELDYEISNGHYALVVTATDQCPKPALRLTSSTTVLVNVLDVNDVTPTFPRAYEGPFEVTEGQPGPRVWTLRASDEDSGLNGKVEYSITGGDHQNEFMVSPVEGELRVVVGVHVLSINDSDSPPEPAYNTERWPRARPYTPLWPESGSGQRTARYSALLTYNITAAA</sequence>
<dbReference type="InterPro" id="IPR002126">
    <property type="entry name" value="Cadherin-like_dom"/>
</dbReference>
<keyword evidence="2" id="KW-0677">Repeat</keyword>
<comment type="subcellular location">
    <subcellularLocation>
        <location evidence="1">Membrane</location>
    </subcellularLocation>
</comment>
<evidence type="ECO:0000259" key="6">
    <source>
        <dbReference type="PROSITE" id="PS50268"/>
    </source>
</evidence>
<evidence type="ECO:0000256" key="2">
    <source>
        <dbReference type="ARBA" id="ARBA00022737"/>
    </source>
</evidence>
<dbReference type="GO" id="GO:0005509">
    <property type="term" value="F:calcium ion binding"/>
    <property type="evidence" value="ECO:0007669"/>
    <property type="project" value="UniProtKB-UniRule"/>
</dbReference>
<evidence type="ECO:0000256" key="3">
    <source>
        <dbReference type="ARBA" id="ARBA00022837"/>
    </source>
</evidence>
<organism evidence="7 8">
    <name type="scientific">Lates japonicus</name>
    <name type="common">Japanese lates</name>
    <dbReference type="NCBI Taxonomy" id="270547"/>
    <lineage>
        <taxon>Eukaryota</taxon>
        <taxon>Metazoa</taxon>
        <taxon>Chordata</taxon>
        <taxon>Craniata</taxon>
        <taxon>Vertebrata</taxon>
        <taxon>Euteleostomi</taxon>
        <taxon>Actinopterygii</taxon>
        <taxon>Neopterygii</taxon>
        <taxon>Teleostei</taxon>
        <taxon>Neoteleostei</taxon>
        <taxon>Acanthomorphata</taxon>
        <taxon>Carangaria</taxon>
        <taxon>Carangaria incertae sedis</taxon>
        <taxon>Centropomidae</taxon>
        <taxon>Lates</taxon>
    </lineage>
</organism>
<gene>
    <name evidence="7" type="ORF">AKAME5_002571800</name>
</gene>
<evidence type="ECO:0000313" key="7">
    <source>
        <dbReference type="EMBL" id="GLD74389.1"/>
    </source>
</evidence>
<dbReference type="EMBL" id="BRZM01002205">
    <property type="protein sequence ID" value="GLD74389.1"/>
    <property type="molecule type" value="Genomic_DNA"/>
</dbReference>
<dbReference type="GO" id="GO:0016477">
    <property type="term" value="P:cell migration"/>
    <property type="evidence" value="ECO:0007669"/>
    <property type="project" value="TreeGrafter"/>
</dbReference>
<evidence type="ECO:0000256" key="4">
    <source>
        <dbReference type="ARBA" id="ARBA00023136"/>
    </source>
</evidence>
<dbReference type="Pfam" id="PF00028">
    <property type="entry name" value="Cadherin"/>
    <property type="match status" value="2"/>
</dbReference>
<dbReference type="Gene3D" id="2.60.40.60">
    <property type="entry name" value="Cadherins"/>
    <property type="match status" value="2"/>
</dbReference>
<dbReference type="SMART" id="SM00112">
    <property type="entry name" value="CA"/>
    <property type="match status" value="1"/>
</dbReference>
<dbReference type="GO" id="GO:0045296">
    <property type="term" value="F:cadherin binding"/>
    <property type="evidence" value="ECO:0007669"/>
    <property type="project" value="TreeGrafter"/>
</dbReference>
<keyword evidence="4" id="KW-0472">Membrane</keyword>
<dbReference type="GO" id="GO:0007156">
    <property type="term" value="P:homophilic cell adhesion via plasma membrane adhesion molecules"/>
    <property type="evidence" value="ECO:0007669"/>
    <property type="project" value="InterPro"/>
</dbReference>
<dbReference type="InterPro" id="IPR015919">
    <property type="entry name" value="Cadherin-like_sf"/>
</dbReference>
<evidence type="ECO:0000256" key="5">
    <source>
        <dbReference type="PROSITE-ProRule" id="PRU00043"/>
    </source>
</evidence>
<dbReference type="Proteomes" id="UP001279410">
    <property type="component" value="Unassembled WGS sequence"/>
</dbReference>
<dbReference type="PROSITE" id="PS00232">
    <property type="entry name" value="CADHERIN_1"/>
    <property type="match status" value="1"/>
</dbReference>
<dbReference type="PROSITE" id="PS50268">
    <property type="entry name" value="CADHERIN_2"/>
    <property type="match status" value="1"/>
</dbReference>
<dbReference type="CDD" id="cd11304">
    <property type="entry name" value="Cadherin_repeat"/>
    <property type="match status" value="2"/>
</dbReference>
<feature type="domain" description="Cadherin" evidence="6">
    <location>
        <begin position="46"/>
        <end position="155"/>
    </location>
</feature>
<dbReference type="GO" id="GO:0009653">
    <property type="term" value="P:anatomical structure morphogenesis"/>
    <property type="evidence" value="ECO:0007669"/>
    <property type="project" value="UniProtKB-ARBA"/>
</dbReference>
<comment type="caution">
    <text evidence="7">The sequence shown here is derived from an EMBL/GenBank/DDBJ whole genome shotgun (WGS) entry which is preliminary data.</text>
</comment>
<dbReference type="PRINTS" id="PR00205">
    <property type="entry name" value="CADHERIN"/>
</dbReference>
<dbReference type="GO" id="GO:0031175">
    <property type="term" value="P:neuron projection development"/>
    <property type="evidence" value="ECO:0007669"/>
    <property type="project" value="TreeGrafter"/>
</dbReference>
<name>A0AAD3NNS9_LATJO</name>
<evidence type="ECO:0000313" key="8">
    <source>
        <dbReference type="Proteomes" id="UP001279410"/>
    </source>
</evidence>
<dbReference type="AlphaFoldDB" id="A0AAD3NNS9"/>
<dbReference type="InterPro" id="IPR039808">
    <property type="entry name" value="Cadherin"/>
</dbReference>
<dbReference type="GO" id="GO:0008013">
    <property type="term" value="F:beta-catenin binding"/>
    <property type="evidence" value="ECO:0007669"/>
    <property type="project" value="TreeGrafter"/>
</dbReference>
<keyword evidence="8" id="KW-1185">Reference proteome</keyword>
<keyword evidence="3 5" id="KW-0106">Calcium</keyword>
<dbReference type="InterPro" id="IPR020894">
    <property type="entry name" value="Cadherin_CS"/>
</dbReference>
<dbReference type="SUPFAM" id="SSF49313">
    <property type="entry name" value="Cadherin-like"/>
    <property type="match status" value="2"/>
</dbReference>
<dbReference type="PANTHER" id="PTHR24027:SF438">
    <property type="entry name" value="CADHERIN 23"/>
    <property type="match status" value="1"/>
</dbReference>
<proteinExistence type="predicted"/>